<sequence length="438" mass="48582">MNDEQDTGKDTSQAATSYIGADRLCVGLYVCLDMNWLEHDFPLSNFKIKNAAQIKAIQKLGLKKIRIDPAKSDVAPLPGKVVAPVVATPAPPAPTPEEVQQAAERQARRERIRQQRAETAECEARFLEAAGTLKEIGNNLFSRPQEARAGAEKLVSQMLDSILSHKDIAIHLMNDKTIGEDLYFHSLNVSVLAMLLAREVGMQASDIRQLGIGCVFHDIGKSEIPDRILHKTEPYNRAERNLLEQHCAYGEVIAAKLGLSAQAMDIVRQHHEHVDGSGYPAHLKGNQISPLARLVAIVNDYDNLCNQHNPAESLSPHEALSQMFTQQRGQFDIAPLNLFIRCMGIYPPGTVVRLSDDTLGMVVSVNSAKPLRPWVLIYDPAVPKDEATILDLQHEPALNVVASLKPAQLSKEVHAYLSPRKRMTYYFDAHKKLPQPSR</sequence>
<dbReference type="RefSeq" id="WP_344765355.1">
    <property type="nucleotide sequence ID" value="NZ_BAAAZE010000014.1"/>
</dbReference>
<protein>
    <submittedName>
        <fullName evidence="2">DUF3391 domain-containing protein</fullName>
    </submittedName>
</protein>
<name>A0ABP7TY54_9BURK</name>
<dbReference type="Gene3D" id="1.10.3210.10">
    <property type="entry name" value="Hypothetical protein af1432"/>
    <property type="match status" value="1"/>
</dbReference>
<keyword evidence="3" id="KW-1185">Reference proteome</keyword>
<dbReference type="Proteomes" id="UP001501353">
    <property type="component" value="Unassembled WGS sequence"/>
</dbReference>
<dbReference type="SUPFAM" id="SSF109604">
    <property type="entry name" value="HD-domain/PDEase-like"/>
    <property type="match status" value="1"/>
</dbReference>
<dbReference type="SMART" id="SM00471">
    <property type="entry name" value="HDc"/>
    <property type="match status" value="1"/>
</dbReference>
<feature type="domain" description="HD-GYP" evidence="1">
    <location>
        <begin position="160"/>
        <end position="355"/>
    </location>
</feature>
<comment type="caution">
    <text evidence="2">The sequence shown here is derived from an EMBL/GenBank/DDBJ whole genome shotgun (WGS) entry which is preliminary data.</text>
</comment>
<evidence type="ECO:0000313" key="3">
    <source>
        <dbReference type="Proteomes" id="UP001501353"/>
    </source>
</evidence>
<gene>
    <name evidence="2" type="ORF">GCM10022212_35060</name>
</gene>
<dbReference type="PANTHER" id="PTHR43155:SF2">
    <property type="entry name" value="CYCLIC DI-GMP PHOSPHODIESTERASE PA4108"/>
    <property type="match status" value="1"/>
</dbReference>
<dbReference type="EMBL" id="BAAAZE010000014">
    <property type="protein sequence ID" value="GAA4032994.1"/>
    <property type="molecule type" value="Genomic_DNA"/>
</dbReference>
<dbReference type="PROSITE" id="PS51832">
    <property type="entry name" value="HD_GYP"/>
    <property type="match status" value="1"/>
</dbReference>
<evidence type="ECO:0000259" key="1">
    <source>
        <dbReference type="PROSITE" id="PS51832"/>
    </source>
</evidence>
<dbReference type="InterPro" id="IPR006675">
    <property type="entry name" value="HDIG_dom"/>
</dbReference>
<dbReference type="CDD" id="cd00077">
    <property type="entry name" value="HDc"/>
    <property type="match status" value="1"/>
</dbReference>
<evidence type="ECO:0000313" key="2">
    <source>
        <dbReference type="EMBL" id="GAA4032994.1"/>
    </source>
</evidence>
<dbReference type="InterPro" id="IPR021812">
    <property type="entry name" value="DUF3391"/>
</dbReference>
<dbReference type="NCBIfam" id="TIGR00277">
    <property type="entry name" value="HDIG"/>
    <property type="match status" value="1"/>
</dbReference>
<dbReference type="Pfam" id="PF11871">
    <property type="entry name" value="DUF3391"/>
    <property type="match status" value="1"/>
</dbReference>
<dbReference type="InterPro" id="IPR003607">
    <property type="entry name" value="HD/PDEase_dom"/>
</dbReference>
<dbReference type="InterPro" id="IPR037522">
    <property type="entry name" value="HD_GYP_dom"/>
</dbReference>
<accession>A0ABP7TY54</accession>
<organism evidence="2 3">
    <name type="scientific">Actimicrobium antarcticum</name>
    <dbReference type="NCBI Taxonomy" id="1051899"/>
    <lineage>
        <taxon>Bacteria</taxon>
        <taxon>Pseudomonadati</taxon>
        <taxon>Pseudomonadota</taxon>
        <taxon>Betaproteobacteria</taxon>
        <taxon>Burkholderiales</taxon>
        <taxon>Oxalobacteraceae</taxon>
        <taxon>Actimicrobium</taxon>
    </lineage>
</organism>
<reference evidence="3" key="1">
    <citation type="journal article" date="2019" name="Int. J. Syst. Evol. Microbiol.">
        <title>The Global Catalogue of Microorganisms (GCM) 10K type strain sequencing project: providing services to taxonomists for standard genome sequencing and annotation.</title>
        <authorList>
            <consortium name="The Broad Institute Genomics Platform"/>
            <consortium name="The Broad Institute Genome Sequencing Center for Infectious Disease"/>
            <person name="Wu L."/>
            <person name="Ma J."/>
        </authorList>
    </citation>
    <scope>NUCLEOTIDE SEQUENCE [LARGE SCALE GENOMIC DNA]</scope>
    <source>
        <strain evidence="3">JCM 16673</strain>
    </source>
</reference>
<proteinExistence type="predicted"/>
<dbReference type="PANTHER" id="PTHR43155">
    <property type="entry name" value="CYCLIC DI-GMP PHOSPHODIESTERASE PA4108-RELATED"/>
    <property type="match status" value="1"/>
</dbReference>
<dbReference type="Pfam" id="PF13487">
    <property type="entry name" value="HD_5"/>
    <property type="match status" value="1"/>
</dbReference>